<dbReference type="PANTHER" id="PTHR24106">
    <property type="entry name" value="NACHT, LRR AND CARD DOMAINS-CONTAINING"/>
    <property type="match status" value="1"/>
</dbReference>
<accession>A0A8C9RC68</accession>
<evidence type="ECO:0000256" key="2">
    <source>
        <dbReference type="ARBA" id="ARBA00022737"/>
    </source>
</evidence>
<dbReference type="OrthoDB" id="120976at2759"/>
<dbReference type="Pfam" id="PF13516">
    <property type="entry name" value="LRR_6"/>
    <property type="match status" value="2"/>
</dbReference>
<evidence type="ECO:0000256" key="1">
    <source>
        <dbReference type="ARBA" id="ARBA00022614"/>
    </source>
</evidence>
<keyword evidence="2" id="KW-0677">Repeat</keyword>
<dbReference type="Proteomes" id="UP000694397">
    <property type="component" value="Chromosome 1"/>
</dbReference>
<sequence>QISLPLSLSQPMKYDSCGSLVSALQSVNSQLTELDLSYNHLGDSGVKELCTGLMSPHCKLQTLRLGSCKLAPESCGSLVSALKSVNSQLTELDLSYNHLGDSGVKELCTLLMSPHCKLHTLRYGSGLSPEVSSVWVDRPGTE</sequence>
<dbReference type="GeneTree" id="ENSGT01150000286927"/>
<dbReference type="InterPro" id="IPR051261">
    <property type="entry name" value="NLR"/>
</dbReference>
<keyword evidence="1" id="KW-0433">Leucine-rich repeat</keyword>
<evidence type="ECO:0000313" key="4">
    <source>
        <dbReference type="Proteomes" id="UP000694397"/>
    </source>
</evidence>
<reference evidence="3 4" key="1">
    <citation type="submission" date="2019-04" db="EMBL/GenBank/DDBJ databases">
        <authorList>
            <consortium name="Wellcome Sanger Institute Data Sharing"/>
        </authorList>
    </citation>
    <scope>NUCLEOTIDE SEQUENCE [LARGE SCALE GENOMIC DNA]</scope>
</reference>
<protein>
    <recommendedName>
        <fullName evidence="5">NACHT, LRR and PYD domains-containing protein 12-like</fullName>
    </recommendedName>
</protein>
<dbReference type="InterPro" id="IPR032675">
    <property type="entry name" value="LRR_dom_sf"/>
</dbReference>
<name>A0A8C9RC68_SCLFO</name>
<reference evidence="3" key="2">
    <citation type="submission" date="2025-08" db="UniProtKB">
        <authorList>
            <consortium name="Ensembl"/>
        </authorList>
    </citation>
    <scope>IDENTIFICATION</scope>
</reference>
<organism evidence="3 4">
    <name type="scientific">Scleropages formosus</name>
    <name type="common">Asian bonytongue</name>
    <name type="synonym">Osteoglossum formosum</name>
    <dbReference type="NCBI Taxonomy" id="113540"/>
    <lineage>
        <taxon>Eukaryota</taxon>
        <taxon>Metazoa</taxon>
        <taxon>Chordata</taxon>
        <taxon>Craniata</taxon>
        <taxon>Vertebrata</taxon>
        <taxon>Euteleostomi</taxon>
        <taxon>Actinopterygii</taxon>
        <taxon>Neopterygii</taxon>
        <taxon>Teleostei</taxon>
        <taxon>Osteoglossocephala</taxon>
        <taxon>Osteoglossomorpha</taxon>
        <taxon>Osteoglossiformes</taxon>
        <taxon>Osteoglossidae</taxon>
        <taxon>Scleropages</taxon>
    </lineage>
</organism>
<evidence type="ECO:0000313" key="3">
    <source>
        <dbReference type="Ensembl" id="ENSSFOP00015011488.2"/>
    </source>
</evidence>
<dbReference type="Ensembl" id="ENSSFOT00015011639.2">
    <property type="protein sequence ID" value="ENSSFOP00015011488.2"/>
    <property type="gene ID" value="ENSSFOG00015020783.2"/>
</dbReference>
<proteinExistence type="predicted"/>
<dbReference type="Gene3D" id="3.80.10.10">
    <property type="entry name" value="Ribonuclease Inhibitor"/>
    <property type="match status" value="1"/>
</dbReference>
<dbReference type="SUPFAM" id="SSF52047">
    <property type="entry name" value="RNI-like"/>
    <property type="match status" value="1"/>
</dbReference>
<keyword evidence="4" id="KW-1185">Reference proteome</keyword>
<reference evidence="3" key="3">
    <citation type="submission" date="2025-09" db="UniProtKB">
        <authorList>
            <consortium name="Ensembl"/>
        </authorList>
    </citation>
    <scope>IDENTIFICATION</scope>
</reference>
<dbReference type="AlphaFoldDB" id="A0A8C9RC68"/>
<dbReference type="InterPro" id="IPR001611">
    <property type="entry name" value="Leu-rich_rpt"/>
</dbReference>
<evidence type="ECO:0008006" key="5">
    <source>
        <dbReference type="Google" id="ProtNLM"/>
    </source>
</evidence>
<dbReference type="SMART" id="SM00368">
    <property type="entry name" value="LRR_RI"/>
    <property type="match status" value="3"/>
</dbReference>